<protein>
    <submittedName>
        <fullName evidence="7">ABC transporter substrate-binding protein</fullName>
    </submittedName>
</protein>
<comment type="subcellular location">
    <subcellularLocation>
        <location evidence="1">Periplasm</location>
    </subcellularLocation>
</comment>
<dbReference type="Gene3D" id="3.10.105.10">
    <property type="entry name" value="Dipeptide-binding Protein, Domain 3"/>
    <property type="match status" value="1"/>
</dbReference>
<evidence type="ECO:0000256" key="3">
    <source>
        <dbReference type="ARBA" id="ARBA00022448"/>
    </source>
</evidence>
<feature type="signal peptide" evidence="5">
    <location>
        <begin position="1"/>
        <end position="26"/>
    </location>
</feature>
<evidence type="ECO:0000256" key="2">
    <source>
        <dbReference type="ARBA" id="ARBA00005695"/>
    </source>
</evidence>
<evidence type="ECO:0000256" key="5">
    <source>
        <dbReference type="SAM" id="SignalP"/>
    </source>
</evidence>
<dbReference type="Gene3D" id="3.40.190.10">
    <property type="entry name" value="Periplasmic binding protein-like II"/>
    <property type="match status" value="1"/>
</dbReference>
<name>A0A9X3UI34_9HYPH</name>
<dbReference type="InterPro" id="IPR030678">
    <property type="entry name" value="Peptide/Ni-bd"/>
</dbReference>
<feature type="domain" description="Solute-binding protein family 5" evidence="6">
    <location>
        <begin position="72"/>
        <end position="438"/>
    </location>
</feature>
<dbReference type="GO" id="GO:0015833">
    <property type="term" value="P:peptide transport"/>
    <property type="evidence" value="ECO:0007669"/>
    <property type="project" value="TreeGrafter"/>
</dbReference>
<reference evidence="7" key="1">
    <citation type="submission" date="2022-11" db="EMBL/GenBank/DDBJ databases">
        <title>Draft genome sequence of Hoeflea poritis E7-10 and Hoeflea prorocentri PM5-8, separated from scleractinian coral Porites lutea and marine dinoflagellate.</title>
        <authorList>
            <person name="Zhang G."/>
            <person name="Wei Q."/>
            <person name="Cai L."/>
        </authorList>
    </citation>
    <scope>NUCLEOTIDE SEQUENCE</scope>
    <source>
        <strain evidence="7">PM5-8</strain>
    </source>
</reference>
<dbReference type="Proteomes" id="UP001151234">
    <property type="component" value="Unassembled WGS sequence"/>
</dbReference>
<organism evidence="7 8">
    <name type="scientific">Hoeflea prorocentri</name>
    <dbReference type="NCBI Taxonomy" id="1922333"/>
    <lineage>
        <taxon>Bacteria</taxon>
        <taxon>Pseudomonadati</taxon>
        <taxon>Pseudomonadota</taxon>
        <taxon>Alphaproteobacteria</taxon>
        <taxon>Hyphomicrobiales</taxon>
        <taxon>Rhizobiaceae</taxon>
        <taxon>Hoeflea</taxon>
    </lineage>
</organism>
<dbReference type="GO" id="GO:0043190">
    <property type="term" value="C:ATP-binding cassette (ABC) transporter complex"/>
    <property type="evidence" value="ECO:0007669"/>
    <property type="project" value="InterPro"/>
</dbReference>
<comment type="caution">
    <text evidence="7">The sequence shown here is derived from an EMBL/GenBank/DDBJ whole genome shotgun (WGS) entry which is preliminary data.</text>
</comment>
<gene>
    <name evidence="7" type="ORF">OQ273_10810</name>
</gene>
<dbReference type="SUPFAM" id="SSF53850">
    <property type="entry name" value="Periplasmic binding protein-like II"/>
    <property type="match status" value="1"/>
</dbReference>
<evidence type="ECO:0000313" key="7">
    <source>
        <dbReference type="EMBL" id="MDA5399063.1"/>
    </source>
</evidence>
<comment type="similarity">
    <text evidence="2">Belongs to the bacterial solute-binding protein 5 family.</text>
</comment>
<feature type="chain" id="PRO_5040856062" evidence="5">
    <location>
        <begin position="27"/>
        <end position="525"/>
    </location>
</feature>
<dbReference type="PANTHER" id="PTHR30290">
    <property type="entry name" value="PERIPLASMIC BINDING COMPONENT OF ABC TRANSPORTER"/>
    <property type="match status" value="1"/>
</dbReference>
<keyword evidence="8" id="KW-1185">Reference proteome</keyword>
<evidence type="ECO:0000259" key="6">
    <source>
        <dbReference type="Pfam" id="PF00496"/>
    </source>
</evidence>
<keyword evidence="3" id="KW-0813">Transport</keyword>
<proteinExistence type="inferred from homology"/>
<dbReference type="PIRSF" id="PIRSF002741">
    <property type="entry name" value="MppA"/>
    <property type="match status" value="1"/>
</dbReference>
<evidence type="ECO:0000256" key="4">
    <source>
        <dbReference type="ARBA" id="ARBA00022729"/>
    </source>
</evidence>
<dbReference type="Pfam" id="PF00496">
    <property type="entry name" value="SBP_bac_5"/>
    <property type="match status" value="1"/>
</dbReference>
<dbReference type="RefSeq" id="WP_267990513.1">
    <property type="nucleotide sequence ID" value="NZ_JAPJZI010000001.1"/>
</dbReference>
<dbReference type="PANTHER" id="PTHR30290:SF10">
    <property type="entry name" value="PERIPLASMIC OLIGOPEPTIDE-BINDING PROTEIN-RELATED"/>
    <property type="match status" value="1"/>
</dbReference>
<dbReference type="CDD" id="cd08512">
    <property type="entry name" value="PBP2_NikA_DppA_OppA_like_7"/>
    <property type="match status" value="1"/>
</dbReference>
<dbReference type="InterPro" id="IPR039424">
    <property type="entry name" value="SBP_5"/>
</dbReference>
<dbReference type="GO" id="GO:0030288">
    <property type="term" value="C:outer membrane-bounded periplasmic space"/>
    <property type="evidence" value="ECO:0007669"/>
    <property type="project" value="UniProtKB-ARBA"/>
</dbReference>
<accession>A0A9X3UI34</accession>
<evidence type="ECO:0000313" key="8">
    <source>
        <dbReference type="Proteomes" id="UP001151234"/>
    </source>
</evidence>
<dbReference type="InterPro" id="IPR000914">
    <property type="entry name" value="SBP_5_dom"/>
</dbReference>
<dbReference type="GO" id="GO:1904680">
    <property type="term" value="F:peptide transmembrane transporter activity"/>
    <property type="evidence" value="ECO:0007669"/>
    <property type="project" value="TreeGrafter"/>
</dbReference>
<keyword evidence="4 5" id="KW-0732">Signal</keyword>
<dbReference type="AlphaFoldDB" id="A0A9X3UI34"/>
<sequence>MKYFRKGMAFAAGLAAATALTTPALSDDKVTLVVNTVQIFGTIDPAKINDYTEYMAAVNLYDGLTTVNGAGQIVPQLAESWEVSEDNTKYTFKLKQGATFQDGSPVEAKDVVFSMQRLLSINEGPSYLFADLIDPQNVKAIDSGTVEITLNRVYSPFLSNTPLILVVNSDLVAEQNDGEWGETYLADKSAGAGPYNLENWTRGAQMMMSRYEGYHAGWPNEKPIDELRFVVTRDEATIKALAAKGELGMSSQYQGVETYDAIAKMDDYKIISADTATGFYLKLNNQLPPTDDVHIRRAIAYAMDYETIREVIFPGGQLSGPLAPVFADAYLDSLPAPEYNLEKAKEEVAKSKYAGQEPIKITHGYVAKTAFEEEIGLLFKSALESIGFEVELQPEPWNRITELATSIETSPNATQVFYGPTYPSPDSVFYVQYHSNAKGTWASMEWVLSDEIDALIDESRSTTDTAKQNEIYKAIQQKLYDMQSDVFLLTQNKRFAANKCLQGYEWVPMQSWDTDFSRYWWNCDQ</sequence>
<dbReference type="EMBL" id="JAPJZI010000001">
    <property type="protein sequence ID" value="MDA5399063.1"/>
    <property type="molecule type" value="Genomic_DNA"/>
</dbReference>
<evidence type="ECO:0000256" key="1">
    <source>
        <dbReference type="ARBA" id="ARBA00004418"/>
    </source>
</evidence>